<keyword evidence="5" id="KW-0472">Membrane</keyword>
<dbReference type="RefSeq" id="WP_066785773.1">
    <property type="nucleotide sequence ID" value="NZ_BJVD01000001.1"/>
</dbReference>
<organism evidence="7 8">
    <name type="scientific">Rummeliibacillus stabekisii</name>
    <dbReference type="NCBI Taxonomy" id="241244"/>
    <lineage>
        <taxon>Bacteria</taxon>
        <taxon>Bacillati</taxon>
        <taxon>Bacillota</taxon>
        <taxon>Bacilli</taxon>
        <taxon>Bacillales</taxon>
        <taxon>Caryophanaceae</taxon>
        <taxon>Rummeliibacillus</taxon>
    </lineage>
</organism>
<evidence type="ECO:0000256" key="3">
    <source>
        <dbReference type="ARBA" id="ARBA00022475"/>
    </source>
</evidence>
<comment type="subcellular location">
    <subcellularLocation>
        <location evidence="1">Cell membrane</location>
        <topology evidence="1">Lipid-anchor</topology>
    </subcellularLocation>
</comment>
<dbReference type="InterPro" id="IPR028082">
    <property type="entry name" value="Peripla_BP_I"/>
</dbReference>
<dbReference type="Proteomes" id="UP000076021">
    <property type="component" value="Chromosome"/>
</dbReference>
<dbReference type="PROSITE" id="PS51257">
    <property type="entry name" value="PROKAR_LIPOPROTEIN"/>
    <property type="match status" value="1"/>
</dbReference>
<gene>
    <name evidence="7" type="ORF">ATY39_03270</name>
</gene>
<dbReference type="Gene3D" id="3.40.50.2300">
    <property type="match status" value="2"/>
</dbReference>
<dbReference type="KEGG" id="rst:ATY39_03270"/>
<keyword evidence="4" id="KW-0732">Signal</keyword>
<evidence type="ECO:0000256" key="2">
    <source>
        <dbReference type="ARBA" id="ARBA00008610"/>
    </source>
</evidence>
<dbReference type="STRING" id="241244.ATY39_03270"/>
<dbReference type="CDD" id="cd06354">
    <property type="entry name" value="PBP1_PrnA-like"/>
    <property type="match status" value="1"/>
</dbReference>
<name>A0A143HAN2_9BACL</name>
<proteinExistence type="inferred from homology"/>
<protein>
    <submittedName>
        <fullName evidence="7">Uncharacterized protein</fullName>
    </submittedName>
</protein>
<comment type="similarity">
    <text evidence="2">Belongs to the BMP lipoprotein family.</text>
</comment>
<evidence type="ECO:0000313" key="7">
    <source>
        <dbReference type="EMBL" id="AMW98545.1"/>
    </source>
</evidence>
<dbReference type="EMBL" id="CP014806">
    <property type="protein sequence ID" value="AMW98545.1"/>
    <property type="molecule type" value="Genomic_DNA"/>
</dbReference>
<keyword evidence="3" id="KW-1003">Cell membrane</keyword>
<keyword evidence="8" id="KW-1185">Reference proteome</keyword>
<dbReference type="OrthoDB" id="9784230at2"/>
<accession>A0A143HAN2</accession>
<dbReference type="InterPro" id="IPR003760">
    <property type="entry name" value="PnrA-like"/>
</dbReference>
<evidence type="ECO:0000256" key="4">
    <source>
        <dbReference type="ARBA" id="ARBA00022729"/>
    </source>
</evidence>
<evidence type="ECO:0000256" key="6">
    <source>
        <dbReference type="ARBA" id="ARBA00023288"/>
    </source>
</evidence>
<keyword evidence="6" id="KW-0449">Lipoprotein</keyword>
<evidence type="ECO:0000256" key="1">
    <source>
        <dbReference type="ARBA" id="ARBA00004193"/>
    </source>
</evidence>
<dbReference type="AlphaFoldDB" id="A0A143HAN2"/>
<dbReference type="PANTHER" id="PTHR34296">
    <property type="entry name" value="TRANSCRIPTIONAL ACTIVATOR PROTEIN MED"/>
    <property type="match status" value="1"/>
</dbReference>
<sequence>MKKRKIGLALSALLASGTLLAACGSDKGDESKKSGSDKDKFSVAMVTDIGGIDDRSFNQSTWEGIEKFGEENGMKKGNGGFDYLQSASESDYNTNLNNLVRRNFDLVYAVGFNLHDATSEVAKQQKDAKFAIIDSVIEGQDNVASIMFRANEASYLAGAAAALQSKTGKIGFIGGVEGDIIGGFEAGFVAGAKAANPKVKIDIQYAGSFGDASKGQAIAKRMYDSGTDIIMHAAGGTGNGLFTEAKERKKKDAKADVWVIGVDRDQYDEGKVNDKTNITLTSVLKRVDTAAEKVSKDTKDGKFPGGKTITFGLKDKGVDLADDHGVFTDDTKKKIDEFKEKIISGDITVPEKPEK</sequence>
<dbReference type="InterPro" id="IPR050957">
    <property type="entry name" value="BMP_lipoprotein"/>
</dbReference>
<evidence type="ECO:0000313" key="8">
    <source>
        <dbReference type="Proteomes" id="UP000076021"/>
    </source>
</evidence>
<evidence type="ECO:0000256" key="5">
    <source>
        <dbReference type="ARBA" id="ARBA00023136"/>
    </source>
</evidence>
<dbReference type="Pfam" id="PF02608">
    <property type="entry name" value="Bmp"/>
    <property type="match status" value="1"/>
</dbReference>
<dbReference type="GO" id="GO:0005886">
    <property type="term" value="C:plasma membrane"/>
    <property type="evidence" value="ECO:0007669"/>
    <property type="project" value="UniProtKB-SubCell"/>
</dbReference>
<reference evidence="7 8" key="1">
    <citation type="journal article" date="2016" name="Genome Announc.">
        <title>Whole-Genome Sequence of Rummeliibacillus stabekisii Strain PP9 Isolated from Antarctic Soil.</title>
        <authorList>
            <person name="da Mota F.F."/>
            <person name="Vollu R.E."/>
            <person name="Jurelevicius D."/>
            <person name="Seldin L."/>
        </authorList>
    </citation>
    <scope>NUCLEOTIDE SEQUENCE [LARGE SCALE GENOMIC DNA]</scope>
    <source>
        <strain evidence="7 8">PP9</strain>
    </source>
</reference>
<dbReference type="PANTHER" id="PTHR34296:SF2">
    <property type="entry name" value="ABC TRANSPORTER GUANOSINE-BINDING PROTEIN NUPN"/>
    <property type="match status" value="1"/>
</dbReference>
<reference evidence="8" key="2">
    <citation type="submission" date="2016-03" db="EMBL/GenBank/DDBJ databases">
        <authorList>
            <person name="Ploux O."/>
        </authorList>
    </citation>
    <scope>NUCLEOTIDE SEQUENCE [LARGE SCALE GENOMIC DNA]</scope>
    <source>
        <strain evidence="8">PP9</strain>
    </source>
</reference>
<dbReference type="SUPFAM" id="SSF53822">
    <property type="entry name" value="Periplasmic binding protein-like I"/>
    <property type="match status" value="1"/>
</dbReference>